<protein>
    <submittedName>
        <fullName evidence="2">Uncharacterized protein</fullName>
    </submittedName>
</protein>
<dbReference type="AlphaFoldDB" id="A0A182VH30"/>
<dbReference type="EnsemblMetazoa" id="AMEM014854-RA">
    <property type="protein sequence ID" value="AMEM014854-PA"/>
    <property type="gene ID" value="AMEM014854"/>
</dbReference>
<sequence>MRLQQQRLLQQQQQQQQYAAPQPNKYATFTSFGAQPTAQDATVYAGNNQLIGVAFSPSNEVSQVKFSSAGLKYNF</sequence>
<feature type="region of interest" description="Disordered" evidence="1">
    <location>
        <begin position="1"/>
        <end position="20"/>
    </location>
</feature>
<dbReference type="STRING" id="30066.A0A182VH30"/>
<proteinExistence type="predicted"/>
<reference evidence="2" key="1">
    <citation type="submission" date="2020-05" db="UniProtKB">
        <authorList>
            <consortium name="EnsemblMetazoa"/>
        </authorList>
    </citation>
    <scope>IDENTIFICATION</scope>
    <source>
        <strain evidence="2">MAF</strain>
    </source>
</reference>
<organism evidence="2 3">
    <name type="scientific">Anopheles merus</name>
    <name type="common">Mosquito</name>
    <dbReference type="NCBI Taxonomy" id="30066"/>
    <lineage>
        <taxon>Eukaryota</taxon>
        <taxon>Metazoa</taxon>
        <taxon>Ecdysozoa</taxon>
        <taxon>Arthropoda</taxon>
        <taxon>Hexapoda</taxon>
        <taxon>Insecta</taxon>
        <taxon>Pterygota</taxon>
        <taxon>Neoptera</taxon>
        <taxon>Endopterygota</taxon>
        <taxon>Diptera</taxon>
        <taxon>Nematocera</taxon>
        <taxon>Culicoidea</taxon>
        <taxon>Culicidae</taxon>
        <taxon>Anophelinae</taxon>
        <taxon>Anopheles</taxon>
    </lineage>
</organism>
<name>A0A182VH30_ANOME</name>
<dbReference type="Proteomes" id="UP000075903">
    <property type="component" value="Unassembled WGS sequence"/>
</dbReference>
<evidence type="ECO:0000313" key="2">
    <source>
        <dbReference type="EnsemblMetazoa" id="AMEM014854-PA"/>
    </source>
</evidence>
<accession>A0A182VH30</accession>
<evidence type="ECO:0000256" key="1">
    <source>
        <dbReference type="SAM" id="MobiDB-lite"/>
    </source>
</evidence>
<feature type="compositionally biased region" description="Low complexity" evidence="1">
    <location>
        <begin position="1"/>
        <end position="17"/>
    </location>
</feature>
<evidence type="ECO:0000313" key="3">
    <source>
        <dbReference type="Proteomes" id="UP000075903"/>
    </source>
</evidence>
<dbReference type="VEuPathDB" id="VectorBase:AMEM014854"/>
<keyword evidence="3" id="KW-1185">Reference proteome</keyword>